<keyword evidence="4" id="KW-0813">Transport</keyword>
<feature type="transmembrane region" description="Helical" evidence="14">
    <location>
        <begin position="309"/>
        <end position="328"/>
    </location>
</feature>
<dbReference type="Proteomes" id="UP000075883">
    <property type="component" value="Unassembled WGS sequence"/>
</dbReference>
<evidence type="ECO:0000256" key="11">
    <source>
        <dbReference type="ARBA" id="ARBA00023065"/>
    </source>
</evidence>
<dbReference type="EnsemblMetazoa" id="ACUA019911-RA">
    <property type="protein sequence ID" value="ACUA019911-PA"/>
    <property type="gene ID" value="ACUA019911"/>
</dbReference>
<dbReference type="GO" id="GO:0046933">
    <property type="term" value="F:proton-transporting ATP synthase activity, rotational mechanism"/>
    <property type="evidence" value="ECO:0007669"/>
    <property type="project" value="TreeGrafter"/>
</dbReference>
<keyword evidence="9" id="KW-0999">Mitochondrion inner membrane</keyword>
<dbReference type="EMBL" id="AXCM01000086">
    <property type="status" value="NOT_ANNOTATED_CDS"/>
    <property type="molecule type" value="Genomic_DNA"/>
</dbReference>
<reference evidence="17" key="1">
    <citation type="submission" date="2013-09" db="EMBL/GenBank/DDBJ databases">
        <title>The Genome Sequence of Anopheles culicifacies species A.</title>
        <authorList>
            <consortium name="The Broad Institute Genomics Platform"/>
            <person name="Neafsey D.E."/>
            <person name="Besansky N."/>
            <person name="Howell P."/>
            <person name="Walton C."/>
            <person name="Young S.K."/>
            <person name="Zeng Q."/>
            <person name="Gargeya S."/>
            <person name="Fitzgerald M."/>
            <person name="Haas B."/>
            <person name="Abouelleil A."/>
            <person name="Allen A.W."/>
            <person name="Alvarado L."/>
            <person name="Arachchi H.M."/>
            <person name="Berlin A.M."/>
            <person name="Chapman S.B."/>
            <person name="Gainer-Dewar J."/>
            <person name="Goldberg J."/>
            <person name="Griggs A."/>
            <person name="Gujja S."/>
            <person name="Hansen M."/>
            <person name="Howarth C."/>
            <person name="Imamovic A."/>
            <person name="Ireland A."/>
            <person name="Larimer J."/>
            <person name="McCowan C."/>
            <person name="Murphy C."/>
            <person name="Pearson M."/>
            <person name="Poon T.W."/>
            <person name="Priest M."/>
            <person name="Roberts A."/>
            <person name="Saif S."/>
            <person name="Shea T."/>
            <person name="Sisk P."/>
            <person name="Sykes S."/>
            <person name="Wortman J."/>
            <person name="Nusbaum C."/>
            <person name="Birren B."/>
        </authorList>
    </citation>
    <scope>NUCLEOTIDE SEQUENCE [LARGE SCALE GENOMIC DNA]</scope>
    <source>
        <strain evidence="17">A-37</strain>
    </source>
</reference>
<evidence type="ECO:0000256" key="1">
    <source>
        <dbReference type="ARBA" id="ARBA00004273"/>
    </source>
</evidence>
<dbReference type="Gene3D" id="1.20.5.2210">
    <property type="match status" value="1"/>
</dbReference>
<name>A0A182MJN5_9DIPT</name>
<keyword evidence="6" id="KW-0138">CF(0)</keyword>
<evidence type="ECO:0000256" key="2">
    <source>
        <dbReference type="ARBA" id="ARBA00004651"/>
    </source>
</evidence>
<evidence type="ECO:0000256" key="14">
    <source>
        <dbReference type="RuleBase" id="RU363108"/>
    </source>
</evidence>
<dbReference type="Pfam" id="PF05405">
    <property type="entry name" value="Mt_ATP-synt_B"/>
    <property type="match status" value="1"/>
</dbReference>
<evidence type="ECO:0000256" key="9">
    <source>
        <dbReference type="ARBA" id="ARBA00022792"/>
    </source>
</evidence>
<keyword evidence="12" id="KW-0496">Mitochondrion</keyword>
<dbReference type="GO" id="GO:0005743">
    <property type="term" value="C:mitochondrial inner membrane"/>
    <property type="evidence" value="ECO:0007669"/>
    <property type="project" value="UniProtKB-SubCell"/>
</dbReference>
<evidence type="ECO:0000256" key="6">
    <source>
        <dbReference type="ARBA" id="ARBA00022547"/>
    </source>
</evidence>
<comment type="subcellular location">
    <subcellularLocation>
        <location evidence="2 14">Cell membrane</location>
        <topology evidence="2 14">Multi-pass membrane protein</topology>
    </subcellularLocation>
    <subcellularLocation>
        <location evidence="1">Mitochondrion inner membrane</location>
    </subcellularLocation>
</comment>
<feature type="transmembrane region" description="Helical" evidence="14">
    <location>
        <begin position="416"/>
        <end position="442"/>
    </location>
</feature>
<dbReference type="PANTHER" id="PTHR12733:SF3">
    <property type="entry name" value="ATP SYNTHASE F(0) COMPLEX SUBUNIT B1, MITOCHONDRIAL"/>
    <property type="match status" value="1"/>
</dbReference>
<keyword evidence="11" id="KW-0406">Ion transport</keyword>
<accession>A0A182MJN5</accession>
<comment type="similarity">
    <text evidence="3">Belongs to the eukaryotic ATPase B chain family.</text>
</comment>
<dbReference type="InterPro" id="IPR013837">
    <property type="entry name" value="ATP_synth_F0_suB"/>
</dbReference>
<dbReference type="FunFam" id="1.20.5.2210:FF:000003">
    <property type="entry name" value="ATP synthase subunit B"/>
    <property type="match status" value="1"/>
</dbReference>
<keyword evidence="10 14" id="KW-1133">Transmembrane helix</keyword>
<sequence>MLSRAVLLSAAKKPAALVLARGAASQPERPKRPEHGGKVRLGFLPEEWFTFFYNKTGVTGPYVFGAGLLTYLCSKEIYIMEHEYYNGLSLAIMVVYAVKKFGPSLAGYLDKEVDKIEEEWKESRENNIQQLTQAIEDEKKEQWRAEGQTMLMQAKKENVALQLEAAYRERAMNAYLEVKKRLDYQVERQNVDRRISQKHMVDWIVNNVVKSITPDQEKENLNKCIADLGALAARSKIGDISGTFQHFDRTLQQLDFRLRCEEVSYWATGWSVTVVITTVLFSIAIQLFGGMLFNNLNTVILTVLMNVTNFPYIIFTVWFIVCELCVSYRVKLLHSLLDGEMRSLATTKRMERTKRPSHLLAGLSDLHAHLSIAVAHIRAVFGMHVSITMGAYIILLIFCIFSYYRAAVVLGEFEANFAWLTICWSLYNSCYLLPKILFGAWIRMQEDQLTKLVHHHLRQTEEELVQDQLYTFSQQLGHLSLSIRTGFFTLNWPVYASVIGHISTYVIILIQFDSKAMDISKANSPIAHPP</sequence>
<dbReference type="InterPro" id="IPR013604">
    <property type="entry name" value="7TM_chemorcpt"/>
</dbReference>
<evidence type="ECO:0000256" key="10">
    <source>
        <dbReference type="ARBA" id="ARBA00022989"/>
    </source>
</evidence>
<comment type="function">
    <text evidence="14">Gustatory receptor which mediates acceptance or avoidance behavior, depending on its substrates.</text>
</comment>
<dbReference type="InterPro" id="IPR008688">
    <property type="entry name" value="ATP_synth_Bsub_B/MI25"/>
</dbReference>
<evidence type="ECO:0000256" key="7">
    <source>
        <dbReference type="ARBA" id="ARBA00022692"/>
    </source>
</evidence>
<evidence type="ECO:0000256" key="13">
    <source>
        <dbReference type="ARBA" id="ARBA00023136"/>
    </source>
</evidence>
<evidence type="ECO:0000256" key="5">
    <source>
        <dbReference type="ARBA" id="ARBA00022475"/>
    </source>
</evidence>
<keyword evidence="5 14" id="KW-1003">Cell membrane</keyword>
<feature type="coiled-coil region" evidence="15">
    <location>
        <begin position="121"/>
        <end position="148"/>
    </location>
</feature>
<dbReference type="PANTHER" id="PTHR12733">
    <property type="entry name" value="MITOCHONDRIAL ATP SYNTHASE B CHAIN"/>
    <property type="match status" value="1"/>
</dbReference>
<evidence type="ECO:0000313" key="16">
    <source>
        <dbReference type="EnsemblMetazoa" id="ACUA019911-PA"/>
    </source>
</evidence>
<dbReference type="Pfam" id="PF08395">
    <property type="entry name" value="7tm_7"/>
    <property type="match status" value="1"/>
</dbReference>
<keyword evidence="15" id="KW-0175">Coiled coil</keyword>
<dbReference type="AlphaFoldDB" id="A0A182MJN5"/>
<evidence type="ECO:0000256" key="15">
    <source>
        <dbReference type="SAM" id="Coils"/>
    </source>
</evidence>
<dbReference type="GO" id="GO:0007165">
    <property type="term" value="P:signal transduction"/>
    <property type="evidence" value="ECO:0007669"/>
    <property type="project" value="UniProtKB-KW"/>
</dbReference>
<keyword evidence="8" id="KW-0375">Hydrogen ion transport</keyword>
<keyword evidence="17" id="KW-1185">Reference proteome</keyword>
<comment type="similarity">
    <text evidence="14">Belongs to the insect chemoreceptor superfamily. Gustatory receptor (GR) family.</text>
</comment>
<evidence type="ECO:0000256" key="8">
    <source>
        <dbReference type="ARBA" id="ARBA00022781"/>
    </source>
</evidence>
<feature type="transmembrane region" description="Helical" evidence="14">
    <location>
        <begin position="383"/>
        <end position="404"/>
    </location>
</feature>
<feature type="transmembrane region" description="Helical" evidence="14">
    <location>
        <begin position="492"/>
        <end position="512"/>
    </location>
</feature>
<keyword evidence="7 14" id="KW-0812">Transmembrane</keyword>
<dbReference type="GO" id="GO:0045259">
    <property type="term" value="C:proton-transporting ATP synthase complex"/>
    <property type="evidence" value="ECO:0007669"/>
    <property type="project" value="UniProtKB-KW"/>
</dbReference>
<protein>
    <recommendedName>
        <fullName evidence="14">Gustatory receptor</fullName>
    </recommendedName>
</protein>
<feature type="transmembrane region" description="Helical" evidence="14">
    <location>
        <begin position="263"/>
        <end position="289"/>
    </location>
</feature>
<dbReference type="GO" id="GO:0050909">
    <property type="term" value="P:sensory perception of taste"/>
    <property type="evidence" value="ECO:0007669"/>
    <property type="project" value="InterPro"/>
</dbReference>
<dbReference type="GO" id="GO:0005886">
    <property type="term" value="C:plasma membrane"/>
    <property type="evidence" value="ECO:0007669"/>
    <property type="project" value="UniProtKB-SubCell"/>
</dbReference>
<evidence type="ECO:0000256" key="12">
    <source>
        <dbReference type="ARBA" id="ARBA00023128"/>
    </source>
</evidence>
<proteinExistence type="inferred from homology"/>
<keyword evidence="13 14" id="KW-0472">Membrane</keyword>
<evidence type="ECO:0000256" key="4">
    <source>
        <dbReference type="ARBA" id="ARBA00022448"/>
    </source>
</evidence>
<reference evidence="16" key="2">
    <citation type="submission" date="2020-05" db="UniProtKB">
        <authorList>
            <consortium name="EnsemblMetazoa"/>
        </authorList>
    </citation>
    <scope>IDENTIFICATION</scope>
    <source>
        <strain evidence="16">A-37</strain>
    </source>
</reference>
<evidence type="ECO:0000256" key="3">
    <source>
        <dbReference type="ARBA" id="ARBA00007479"/>
    </source>
</evidence>
<evidence type="ECO:0000313" key="17">
    <source>
        <dbReference type="Proteomes" id="UP000075883"/>
    </source>
</evidence>
<keyword evidence="14" id="KW-0807">Transducer</keyword>
<comment type="caution">
    <text evidence="14">Lacks conserved residue(s) required for the propagation of feature annotation.</text>
</comment>
<dbReference type="STRING" id="139723.A0A182MJN5"/>
<dbReference type="VEuPathDB" id="VectorBase:ACUA019911"/>
<organism evidence="16 17">
    <name type="scientific">Anopheles culicifacies</name>
    <dbReference type="NCBI Taxonomy" id="139723"/>
    <lineage>
        <taxon>Eukaryota</taxon>
        <taxon>Metazoa</taxon>
        <taxon>Ecdysozoa</taxon>
        <taxon>Arthropoda</taxon>
        <taxon>Hexapoda</taxon>
        <taxon>Insecta</taxon>
        <taxon>Pterygota</taxon>
        <taxon>Neoptera</taxon>
        <taxon>Endopterygota</taxon>
        <taxon>Diptera</taxon>
        <taxon>Nematocera</taxon>
        <taxon>Culicoidea</taxon>
        <taxon>Culicidae</taxon>
        <taxon>Anophelinae</taxon>
        <taxon>Anopheles</taxon>
        <taxon>culicifacies species complex</taxon>
    </lineage>
</organism>
<dbReference type="SUPFAM" id="SSF161060">
    <property type="entry name" value="ATP synthase B chain-like"/>
    <property type="match status" value="1"/>
</dbReference>
<keyword evidence="14" id="KW-0675">Receptor</keyword>